<dbReference type="InterPro" id="IPR029069">
    <property type="entry name" value="HotDog_dom_sf"/>
</dbReference>
<dbReference type="Pfam" id="PF13279">
    <property type="entry name" value="4HBT_2"/>
    <property type="match status" value="1"/>
</dbReference>
<organism evidence="1 2">
    <name type="scientific">Neorhizobium phenanthreniclasticum</name>
    <dbReference type="NCBI Taxonomy" id="3157917"/>
    <lineage>
        <taxon>Bacteria</taxon>
        <taxon>Pseudomonadati</taxon>
        <taxon>Pseudomonadota</taxon>
        <taxon>Alphaproteobacteria</taxon>
        <taxon>Hyphomicrobiales</taxon>
        <taxon>Rhizobiaceae</taxon>
        <taxon>Rhizobium/Agrobacterium group</taxon>
        <taxon>Neorhizobium</taxon>
    </lineage>
</organism>
<evidence type="ECO:0000313" key="1">
    <source>
        <dbReference type="EMBL" id="MEQ1406618.1"/>
    </source>
</evidence>
<sequence>MSDEMTEVWRGSVRQWEVDEMGHWNTQYYVARANEGLAMLFGFNGLPGLFSPSSPTTVAFNEHHIRFHREAHAGAPLHMTGGFLEIGETTAFAVLVLHHSESGQVAATFRVRLTHVDAADGTTPQPWPAAFRKRASTSLVETPKEAAPRGTDDEPVALTASRERALELGLKRTAMSLIEMDACDAFGRMGSQKFIGAVGGGVKQLTGPIRALVAEHAEARPGKIGGAVLEFRIIYGETPRLGNCFEIWAGLQKTDKRTMSLIFWMVDPFTGRVFGSMQSIAIVFDLDARAIVQISPAATEALTPFVTQGLAL</sequence>
<keyword evidence="2" id="KW-1185">Reference proteome</keyword>
<accession>A0ABV0M407</accession>
<proteinExistence type="predicted"/>
<name>A0ABV0M407_9HYPH</name>
<dbReference type="RefSeq" id="WP_052182597.1">
    <property type="nucleotide sequence ID" value="NZ_JBEAAL010000012.1"/>
</dbReference>
<dbReference type="Gene3D" id="3.10.129.10">
    <property type="entry name" value="Hotdog Thioesterase"/>
    <property type="match status" value="2"/>
</dbReference>
<reference evidence="1 2" key="1">
    <citation type="submission" date="2024-05" db="EMBL/GenBank/DDBJ databases">
        <title>Neorhizobium sp. Rsf11, a plant growth promoting and heavy metal resistant PAH-degrader.</title>
        <authorList>
            <person name="Golubev S.N."/>
            <person name="Muratova A.Y."/>
            <person name="Markelova M.I."/>
        </authorList>
    </citation>
    <scope>NUCLEOTIDE SEQUENCE [LARGE SCALE GENOMIC DNA]</scope>
    <source>
        <strain evidence="1 2">Rsf11</strain>
    </source>
</reference>
<dbReference type="SUPFAM" id="SSF54637">
    <property type="entry name" value="Thioesterase/thiol ester dehydrase-isomerase"/>
    <property type="match status" value="2"/>
</dbReference>
<dbReference type="Proteomes" id="UP001496627">
    <property type="component" value="Unassembled WGS sequence"/>
</dbReference>
<comment type="caution">
    <text evidence="1">The sequence shown here is derived from an EMBL/GenBank/DDBJ whole genome shotgun (WGS) entry which is preliminary data.</text>
</comment>
<protein>
    <submittedName>
        <fullName evidence="1">Acyl-ACP thioesterase</fullName>
    </submittedName>
</protein>
<dbReference type="CDD" id="cd00586">
    <property type="entry name" value="4HBT"/>
    <property type="match status" value="1"/>
</dbReference>
<gene>
    <name evidence="1" type="ORF">ABK249_16935</name>
</gene>
<dbReference type="EMBL" id="JBEAAL010000012">
    <property type="protein sequence ID" value="MEQ1406618.1"/>
    <property type="molecule type" value="Genomic_DNA"/>
</dbReference>
<evidence type="ECO:0000313" key="2">
    <source>
        <dbReference type="Proteomes" id="UP001496627"/>
    </source>
</evidence>